<dbReference type="RefSeq" id="WP_201923908.1">
    <property type="nucleotide sequence ID" value="NZ_JAERQG010000004.1"/>
</dbReference>
<dbReference type="SUPFAM" id="SSF46626">
    <property type="entry name" value="Cytochrome c"/>
    <property type="match status" value="1"/>
</dbReference>
<gene>
    <name evidence="6" type="ORF">JKP34_16580</name>
</gene>
<evidence type="ECO:0000256" key="3">
    <source>
        <dbReference type="ARBA" id="ARBA00023004"/>
    </source>
</evidence>
<dbReference type="Gene3D" id="1.10.760.10">
    <property type="entry name" value="Cytochrome c-like domain"/>
    <property type="match status" value="1"/>
</dbReference>
<reference evidence="6" key="1">
    <citation type="submission" date="2021-01" db="EMBL/GenBank/DDBJ databases">
        <title>Marivirga sp. nov., isolated from intertidal surface sediments.</title>
        <authorList>
            <person name="Zhang M."/>
        </authorList>
    </citation>
    <scope>NUCLEOTIDE SEQUENCE</scope>
    <source>
        <strain evidence="6">SM1354</strain>
    </source>
</reference>
<dbReference type="AlphaFoldDB" id="A0A937AQF2"/>
<evidence type="ECO:0000256" key="2">
    <source>
        <dbReference type="ARBA" id="ARBA00022723"/>
    </source>
</evidence>
<dbReference type="GO" id="GO:0009055">
    <property type="term" value="F:electron transfer activity"/>
    <property type="evidence" value="ECO:0007669"/>
    <property type="project" value="InterPro"/>
</dbReference>
<keyword evidence="2 4" id="KW-0479">Metal-binding</keyword>
<dbReference type="EMBL" id="JAERQG010000004">
    <property type="protein sequence ID" value="MBL0766887.1"/>
    <property type="molecule type" value="Genomic_DNA"/>
</dbReference>
<evidence type="ECO:0000313" key="7">
    <source>
        <dbReference type="Proteomes" id="UP000642920"/>
    </source>
</evidence>
<evidence type="ECO:0000259" key="5">
    <source>
        <dbReference type="PROSITE" id="PS51007"/>
    </source>
</evidence>
<evidence type="ECO:0000256" key="1">
    <source>
        <dbReference type="ARBA" id="ARBA00022617"/>
    </source>
</evidence>
<sequence length="465" mass="51319">MRNLLLFAILIHLLVACNNEKDLYRSLLEEGEQYPGGAASTDDFSMNAFGHAAPNLTGGKDMDFVTGNAFFKRNWVTAPSSTEDLDGLGPLFNARSCSSCHEFDGKGAPPTIADEEPVDLLFRLSVPGNSEIDWETLPEPSYGGQFNHLGIVDVPSEGKVKVTYTEEVVTYPDGKTASLRRPNYQFYDLNYGEFSSGTMISPRLASHLIGLGLLEAIPEDDLKKLEDIDDKDQDGISGKINYVWDVESKRNVVGRFGWKANQPSVRQQVAAAFLGDIGITSSIFPSETCTAPQKDCEDAFKDNEPELKESILNRVTLYSQTLAVPMRRSFSSDSILEGKQLFNQIGCNSCHNPSFTTGAHPNLPEFENQKIFPYTDLLVHDMGEGLADNRPDGLANGKEWRTAPLWGIGLSETVNGHTFLLHDGRARNVEEAILWHGGEAEKAKNQFSQLTATDRKNVIDFVNSL</sequence>
<proteinExistence type="predicted"/>
<accession>A0A937AQF2</accession>
<dbReference type="GO" id="GO:0046872">
    <property type="term" value="F:metal ion binding"/>
    <property type="evidence" value="ECO:0007669"/>
    <property type="project" value="UniProtKB-KW"/>
</dbReference>
<dbReference type="PIRSF" id="PIRSF028099">
    <property type="entry name" value="DUF1111"/>
    <property type="match status" value="1"/>
</dbReference>
<dbReference type="PROSITE" id="PS51007">
    <property type="entry name" value="CYTC"/>
    <property type="match status" value="1"/>
</dbReference>
<comment type="caution">
    <text evidence="6">The sequence shown here is derived from an EMBL/GenBank/DDBJ whole genome shotgun (WGS) entry which is preliminary data.</text>
</comment>
<dbReference type="InterPro" id="IPR010538">
    <property type="entry name" value="DHOR"/>
</dbReference>
<keyword evidence="1 4" id="KW-0349">Heme</keyword>
<dbReference type="PANTHER" id="PTHR30600:SF4">
    <property type="entry name" value="CYTOCHROME C DOMAIN-CONTAINING PROTEIN"/>
    <property type="match status" value="1"/>
</dbReference>
<dbReference type="GO" id="GO:0004130">
    <property type="term" value="F:cytochrome-c peroxidase activity"/>
    <property type="evidence" value="ECO:0007669"/>
    <property type="project" value="TreeGrafter"/>
</dbReference>
<feature type="domain" description="Cytochrome c" evidence="5">
    <location>
        <begin position="333"/>
        <end position="465"/>
    </location>
</feature>
<dbReference type="GO" id="GO:0020037">
    <property type="term" value="F:heme binding"/>
    <property type="evidence" value="ECO:0007669"/>
    <property type="project" value="InterPro"/>
</dbReference>
<dbReference type="Pfam" id="PF06537">
    <property type="entry name" value="DHOR"/>
    <property type="match status" value="1"/>
</dbReference>
<keyword evidence="7" id="KW-1185">Reference proteome</keyword>
<keyword evidence="3 4" id="KW-0408">Iron</keyword>
<protein>
    <submittedName>
        <fullName evidence="6">C-type cytochrome</fullName>
    </submittedName>
</protein>
<name>A0A937AQF2_9BACT</name>
<dbReference type="Proteomes" id="UP000642920">
    <property type="component" value="Unassembled WGS sequence"/>
</dbReference>
<dbReference type="InterPro" id="IPR036909">
    <property type="entry name" value="Cyt_c-like_dom_sf"/>
</dbReference>
<evidence type="ECO:0000256" key="4">
    <source>
        <dbReference type="PROSITE-ProRule" id="PRU00433"/>
    </source>
</evidence>
<dbReference type="InterPro" id="IPR051395">
    <property type="entry name" value="Cytochrome_c_Peroxidase/MauG"/>
</dbReference>
<dbReference type="InterPro" id="IPR009056">
    <property type="entry name" value="Cyt_c-like_dom"/>
</dbReference>
<dbReference type="PANTHER" id="PTHR30600">
    <property type="entry name" value="CYTOCHROME C PEROXIDASE-RELATED"/>
    <property type="match status" value="1"/>
</dbReference>
<organism evidence="6 7">
    <name type="scientific">Marivirga atlantica</name>
    <dbReference type="NCBI Taxonomy" id="1548457"/>
    <lineage>
        <taxon>Bacteria</taxon>
        <taxon>Pseudomonadati</taxon>
        <taxon>Bacteroidota</taxon>
        <taxon>Cytophagia</taxon>
        <taxon>Cytophagales</taxon>
        <taxon>Marivirgaceae</taxon>
        <taxon>Marivirga</taxon>
    </lineage>
</organism>
<dbReference type="PROSITE" id="PS51257">
    <property type="entry name" value="PROKAR_LIPOPROTEIN"/>
    <property type="match status" value="1"/>
</dbReference>
<evidence type="ECO:0000313" key="6">
    <source>
        <dbReference type="EMBL" id="MBL0766887.1"/>
    </source>
</evidence>